<dbReference type="InterPro" id="IPR050882">
    <property type="entry name" value="Prepilin_peptidase/N-MTase"/>
</dbReference>
<evidence type="ECO:0000256" key="1">
    <source>
        <dbReference type="ARBA" id="ARBA00004429"/>
    </source>
</evidence>
<dbReference type="InterPro" id="IPR010627">
    <property type="entry name" value="Prepilin_pept_A24_N"/>
</dbReference>
<feature type="transmembrane region" description="Helical" evidence="10">
    <location>
        <begin position="90"/>
        <end position="114"/>
    </location>
</feature>
<reference evidence="14" key="1">
    <citation type="journal article" date="2019" name="Int. J. Syst. Evol. Microbiol.">
        <title>The Global Catalogue of Microorganisms (GCM) 10K type strain sequencing project: providing services to taxonomists for standard genome sequencing and annotation.</title>
        <authorList>
            <consortium name="The Broad Institute Genomics Platform"/>
            <consortium name="The Broad Institute Genome Sequencing Center for Infectious Disease"/>
            <person name="Wu L."/>
            <person name="Ma J."/>
        </authorList>
    </citation>
    <scope>NUCLEOTIDE SEQUENCE [LARGE SCALE GENOMIC DNA]</scope>
    <source>
        <strain evidence="14">JCM 15910</strain>
    </source>
</reference>
<keyword evidence="3" id="KW-1003">Cell membrane</keyword>
<name>A0ABP3XJS3_9SPHN</name>
<keyword evidence="5 9" id="KW-0812">Transmembrane</keyword>
<protein>
    <recommendedName>
        <fullName evidence="9">Prepilin leader peptidase/N-methyltransferase</fullName>
        <ecNumber evidence="9">2.1.1.-</ecNumber>
        <ecNumber evidence="9">3.4.23.43</ecNumber>
    </recommendedName>
</protein>
<dbReference type="Pfam" id="PF06750">
    <property type="entry name" value="A24_N_bact"/>
    <property type="match status" value="1"/>
</dbReference>
<dbReference type="PANTHER" id="PTHR30487">
    <property type="entry name" value="TYPE 4 PREPILIN-LIKE PROTEINS LEADER PEPTIDE-PROCESSING ENZYME"/>
    <property type="match status" value="1"/>
</dbReference>
<evidence type="ECO:0000256" key="9">
    <source>
        <dbReference type="RuleBase" id="RU003794"/>
    </source>
</evidence>
<keyword evidence="9" id="KW-0511">Multifunctional enzyme</keyword>
<organism evidence="13 14">
    <name type="scientific">Sphingopyxis soli</name>
    <dbReference type="NCBI Taxonomy" id="592051"/>
    <lineage>
        <taxon>Bacteria</taxon>
        <taxon>Pseudomonadati</taxon>
        <taxon>Pseudomonadota</taxon>
        <taxon>Alphaproteobacteria</taxon>
        <taxon>Sphingomonadales</taxon>
        <taxon>Sphingomonadaceae</taxon>
        <taxon>Sphingopyxis</taxon>
    </lineage>
</organism>
<evidence type="ECO:0000256" key="2">
    <source>
        <dbReference type="ARBA" id="ARBA00005801"/>
    </source>
</evidence>
<evidence type="ECO:0000259" key="12">
    <source>
        <dbReference type="Pfam" id="PF06750"/>
    </source>
</evidence>
<comment type="subcellular location">
    <subcellularLocation>
        <location evidence="1">Cell inner membrane</location>
        <topology evidence="1">Multi-pass membrane protein</topology>
    </subcellularLocation>
    <subcellularLocation>
        <location evidence="9">Cell membrane</location>
        <topology evidence="9">Multi-pass membrane protein</topology>
    </subcellularLocation>
</comment>
<proteinExistence type="inferred from homology"/>
<feature type="transmembrane region" description="Helical" evidence="10">
    <location>
        <begin position="193"/>
        <end position="220"/>
    </location>
</feature>
<keyword evidence="9" id="KW-0378">Hydrolase</keyword>
<evidence type="ECO:0000313" key="13">
    <source>
        <dbReference type="EMBL" id="GAA0864374.1"/>
    </source>
</evidence>
<evidence type="ECO:0000259" key="11">
    <source>
        <dbReference type="Pfam" id="PF01478"/>
    </source>
</evidence>
<evidence type="ECO:0000313" key="14">
    <source>
        <dbReference type="Proteomes" id="UP001500738"/>
    </source>
</evidence>
<evidence type="ECO:0000256" key="5">
    <source>
        <dbReference type="ARBA" id="ARBA00022692"/>
    </source>
</evidence>
<feature type="transmembrane region" description="Helical" evidence="10">
    <location>
        <begin position="232"/>
        <end position="253"/>
    </location>
</feature>
<dbReference type="PANTHER" id="PTHR30487:SF0">
    <property type="entry name" value="PREPILIN LEADER PEPTIDASE_N-METHYLTRANSFERASE-RELATED"/>
    <property type="match status" value="1"/>
</dbReference>
<dbReference type="InterPro" id="IPR000045">
    <property type="entry name" value="Prepilin_IV_endopep_pep"/>
</dbReference>
<dbReference type="Gene3D" id="1.20.120.1220">
    <property type="match status" value="1"/>
</dbReference>
<gene>
    <name evidence="13" type="ORF">GCM10009115_18640</name>
</gene>
<feature type="transmembrane region" description="Helical" evidence="10">
    <location>
        <begin position="126"/>
        <end position="144"/>
    </location>
</feature>
<keyword evidence="9" id="KW-0808">Transferase</keyword>
<comment type="similarity">
    <text evidence="2 8">Belongs to the peptidase A24 family.</text>
</comment>
<evidence type="ECO:0000256" key="6">
    <source>
        <dbReference type="ARBA" id="ARBA00022989"/>
    </source>
</evidence>
<keyword evidence="6 10" id="KW-1133">Transmembrane helix</keyword>
<accession>A0ABP3XJS3</accession>
<dbReference type="EMBL" id="BAAAFE010000007">
    <property type="protein sequence ID" value="GAA0864374.1"/>
    <property type="molecule type" value="Genomic_DNA"/>
</dbReference>
<dbReference type="InterPro" id="IPR014032">
    <property type="entry name" value="Peptidase_A24A_bac"/>
</dbReference>
<evidence type="ECO:0000256" key="4">
    <source>
        <dbReference type="ARBA" id="ARBA00022519"/>
    </source>
</evidence>
<comment type="catalytic activity">
    <reaction evidence="9">
        <text>Typically cleaves a -Gly-|-Phe- bond to release an N-terminal, basic peptide of 5-8 residues from type IV prepilin, and then N-methylates the new N-terminal amino group, the methyl donor being S-adenosyl-L-methionine.</text>
        <dbReference type="EC" id="3.4.23.43"/>
    </reaction>
</comment>
<comment type="caution">
    <text evidence="13">The sequence shown here is derived from an EMBL/GenBank/DDBJ whole genome shotgun (WGS) entry which is preliminary data.</text>
</comment>
<evidence type="ECO:0000256" key="7">
    <source>
        <dbReference type="ARBA" id="ARBA00023136"/>
    </source>
</evidence>
<feature type="transmembrane region" description="Helical" evidence="10">
    <location>
        <begin position="156"/>
        <end position="173"/>
    </location>
</feature>
<dbReference type="RefSeq" id="WP_215355276.1">
    <property type="nucleotide sequence ID" value="NZ_BAAAFE010000007.1"/>
</dbReference>
<keyword evidence="9" id="KW-0489">Methyltransferase</keyword>
<dbReference type="EC" id="3.4.23.43" evidence="9"/>
<keyword evidence="4" id="KW-0997">Cell inner membrane</keyword>
<evidence type="ECO:0000256" key="3">
    <source>
        <dbReference type="ARBA" id="ARBA00022475"/>
    </source>
</evidence>
<keyword evidence="14" id="KW-1185">Reference proteome</keyword>
<dbReference type="Pfam" id="PF01478">
    <property type="entry name" value="Peptidase_A24"/>
    <property type="match status" value="1"/>
</dbReference>
<dbReference type="Proteomes" id="UP001500738">
    <property type="component" value="Unassembled WGS sequence"/>
</dbReference>
<dbReference type="EC" id="2.1.1.-" evidence="9"/>
<feature type="domain" description="Prepilin type IV endopeptidase peptidase" evidence="11">
    <location>
        <begin position="110"/>
        <end position="218"/>
    </location>
</feature>
<evidence type="ECO:0000256" key="8">
    <source>
        <dbReference type="RuleBase" id="RU003793"/>
    </source>
</evidence>
<sequence length="256" mass="26596">MTILDALPIGAGVVLAGLIGLVLGSFIATLVLRWPAGRSVLGRSQCDGCGRQLGALDLVPLLSAIASRGRCRECGGAIDRFHGRVELGSALLGVAALAIMPGTAGWLWALFGWLLLPLALLDARHFWLPDGLSALLGVAGLLVAGPLLQTTLVDRWIGAVVCGLTLAAIAALYRKLRLKDGMGGGDPKLVAAIGAWLGWQALPLMLLLASLGGIVFAVLGKRKGDRPLGEQPIPFGLFACTAAWVAVPLWPVLIAR</sequence>
<keyword evidence="7 10" id="KW-0472">Membrane</keyword>
<dbReference type="PRINTS" id="PR00864">
    <property type="entry name" value="PREPILNPTASE"/>
</dbReference>
<feature type="transmembrane region" description="Helical" evidence="10">
    <location>
        <begin position="6"/>
        <end position="32"/>
    </location>
</feature>
<keyword evidence="9" id="KW-0645">Protease</keyword>
<comment type="function">
    <text evidence="9">Plays an essential role in type IV pili and type II pseudopili formation by proteolytically removing the leader sequence from substrate proteins and subsequently monomethylating the alpha-amino group of the newly exposed N-terminal phenylalanine.</text>
</comment>
<evidence type="ECO:0000256" key="10">
    <source>
        <dbReference type="SAM" id="Phobius"/>
    </source>
</evidence>
<feature type="domain" description="Prepilin peptidase A24 N-terminal" evidence="12">
    <location>
        <begin position="18"/>
        <end position="97"/>
    </location>
</feature>